<accession>A0A8H3FL05</accession>
<feature type="compositionally biased region" description="Acidic residues" evidence="1">
    <location>
        <begin position="96"/>
        <end position="105"/>
    </location>
</feature>
<organism evidence="2 3">
    <name type="scientific">Imshaugia aleurites</name>
    <dbReference type="NCBI Taxonomy" id="172621"/>
    <lineage>
        <taxon>Eukaryota</taxon>
        <taxon>Fungi</taxon>
        <taxon>Dikarya</taxon>
        <taxon>Ascomycota</taxon>
        <taxon>Pezizomycotina</taxon>
        <taxon>Lecanoromycetes</taxon>
        <taxon>OSLEUM clade</taxon>
        <taxon>Lecanoromycetidae</taxon>
        <taxon>Lecanorales</taxon>
        <taxon>Lecanorineae</taxon>
        <taxon>Parmeliaceae</taxon>
        <taxon>Imshaugia</taxon>
    </lineage>
</organism>
<dbReference type="Proteomes" id="UP000664534">
    <property type="component" value="Unassembled WGS sequence"/>
</dbReference>
<feature type="region of interest" description="Disordered" evidence="1">
    <location>
        <begin position="52"/>
        <end position="112"/>
    </location>
</feature>
<dbReference type="AlphaFoldDB" id="A0A8H3FL05"/>
<proteinExistence type="predicted"/>
<evidence type="ECO:0000313" key="2">
    <source>
        <dbReference type="EMBL" id="CAF9923818.1"/>
    </source>
</evidence>
<reference evidence="2" key="1">
    <citation type="submission" date="2021-03" db="EMBL/GenBank/DDBJ databases">
        <authorList>
            <person name="Tagirdzhanova G."/>
        </authorList>
    </citation>
    <scope>NUCLEOTIDE SEQUENCE</scope>
</reference>
<comment type="caution">
    <text evidence="2">The sequence shown here is derived from an EMBL/GenBank/DDBJ whole genome shotgun (WGS) entry which is preliminary data.</text>
</comment>
<name>A0A8H3FL05_9LECA</name>
<sequence>MQVEALKPQSQVEVRTAGFKIKEPYVPGASLRLQDLTTLANKSFSPLRRWRRLEDAPAEAGNVQTNQPQPSSASQEEGTKPPADTQKRATAKDAAVEVEDWDEIDLGGGGDLVGEDFVLVGEQ</sequence>
<dbReference type="EMBL" id="CAJPDT010000034">
    <property type="protein sequence ID" value="CAF9923818.1"/>
    <property type="molecule type" value="Genomic_DNA"/>
</dbReference>
<evidence type="ECO:0000313" key="3">
    <source>
        <dbReference type="Proteomes" id="UP000664534"/>
    </source>
</evidence>
<protein>
    <submittedName>
        <fullName evidence="2">Uncharacterized protein</fullName>
    </submittedName>
</protein>
<evidence type="ECO:0000256" key="1">
    <source>
        <dbReference type="SAM" id="MobiDB-lite"/>
    </source>
</evidence>
<feature type="compositionally biased region" description="Basic and acidic residues" evidence="1">
    <location>
        <begin position="85"/>
        <end position="95"/>
    </location>
</feature>
<gene>
    <name evidence="2" type="ORF">IMSHALPRED_006025</name>
</gene>
<feature type="compositionally biased region" description="Polar residues" evidence="1">
    <location>
        <begin position="62"/>
        <end position="76"/>
    </location>
</feature>
<keyword evidence="3" id="KW-1185">Reference proteome</keyword>